<dbReference type="Proteomes" id="UP000030742">
    <property type="component" value="Unassembled WGS sequence"/>
</dbReference>
<sequence length="111" mass="12573">MLKSRVESFKAAHHSLDPTSLAVFAICRVFARAAPGQSQRLRRNRRWGFSGSFEHLLALAVRRRAGQSKAHPIVVGETIGLCHHLPSRFILHVLLLERTIQDAFVVAIRRR</sequence>
<protein>
    <submittedName>
        <fullName evidence="1">Uncharacterized protein</fullName>
    </submittedName>
</protein>
<dbReference type="EMBL" id="KB631604">
    <property type="protein sequence ID" value="ERL84588.1"/>
    <property type="molecule type" value="Genomic_DNA"/>
</dbReference>
<dbReference type="AlphaFoldDB" id="N6TNP0"/>
<proteinExistence type="predicted"/>
<name>N6TNP0_DENPD</name>
<feature type="non-terminal residue" evidence="1">
    <location>
        <position position="1"/>
    </location>
</feature>
<evidence type="ECO:0000313" key="3">
    <source>
        <dbReference type="Proteomes" id="UP000030742"/>
    </source>
</evidence>
<gene>
    <name evidence="2" type="ORF">D910_02016</name>
    <name evidence="1" type="ORF">YQE_12275</name>
</gene>
<organism evidence="1">
    <name type="scientific">Dendroctonus ponderosae</name>
    <name type="common">Mountain pine beetle</name>
    <dbReference type="NCBI Taxonomy" id="77166"/>
    <lineage>
        <taxon>Eukaryota</taxon>
        <taxon>Metazoa</taxon>
        <taxon>Ecdysozoa</taxon>
        <taxon>Arthropoda</taxon>
        <taxon>Hexapoda</taxon>
        <taxon>Insecta</taxon>
        <taxon>Pterygota</taxon>
        <taxon>Neoptera</taxon>
        <taxon>Endopterygota</taxon>
        <taxon>Coleoptera</taxon>
        <taxon>Polyphaga</taxon>
        <taxon>Cucujiformia</taxon>
        <taxon>Curculionidae</taxon>
        <taxon>Scolytinae</taxon>
        <taxon>Dendroctonus</taxon>
    </lineage>
</organism>
<evidence type="ECO:0000313" key="1">
    <source>
        <dbReference type="EMBL" id="ENN70870.1"/>
    </source>
</evidence>
<feature type="non-terminal residue" evidence="1">
    <location>
        <position position="111"/>
    </location>
</feature>
<reference evidence="1 3" key="1">
    <citation type="journal article" date="2013" name="Genome Biol.">
        <title>Draft genome of the mountain pine beetle, Dendroctonus ponderosae Hopkins, a major forest pest.</title>
        <authorList>
            <person name="Keeling C.I."/>
            <person name="Yuen M.M."/>
            <person name="Liao N.Y."/>
            <person name="Docking T.R."/>
            <person name="Chan S.K."/>
            <person name="Taylor G.A."/>
            <person name="Palmquist D.L."/>
            <person name="Jackman S.D."/>
            <person name="Nguyen A."/>
            <person name="Li M."/>
            <person name="Henderson H."/>
            <person name="Janes J.K."/>
            <person name="Zhao Y."/>
            <person name="Pandoh P."/>
            <person name="Moore R."/>
            <person name="Sperling F.A."/>
            <person name="Huber D.P."/>
            <person name="Birol I."/>
            <person name="Jones S.J."/>
            <person name="Bohlmann J."/>
        </authorList>
    </citation>
    <scope>NUCLEOTIDE SEQUENCE</scope>
</reference>
<dbReference type="HOGENOM" id="CLU_2164646_0_0_1"/>
<accession>N6TNP0</accession>
<evidence type="ECO:0000313" key="2">
    <source>
        <dbReference type="EMBL" id="ERL84588.1"/>
    </source>
</evidence>
<dbReference type="EMBL" id="KB741280">
    <property type="protein sequence ID" value="ENN70870.1"/>
    <property type="molecule type" value="Genomic_DNA"/>
</dbReference>